<dbReference type="STRING" id="1123282.SAMN02745823_01862"/>
<dbReference type="EMBL" id="FQXV01000005">
    <property type="protein sequence ID" value="SHH99823.1"/>
    <property type="molecule type" value="Genomic_DNA"/>
</dbReference>
<accession>A0A1M5XKQ1</accession>
<dbReference type="InterPro" id="IPR020904">
    <property type="entry name" value="Sc_DH/Rdtase_CS"/>
</dbReference>
<dbReference type="Pfam" id="PF13561">
    <property type="entry name" value="adh_short_C2"/>
    <property type="match status" value="1"/>
</dbReference>
<dbReference type="Proteomes" id="UP000183995">
    <property type="component" value="Unassembled WGS sequence"/>
</dbReference>
<dbReference type="PRINTS" id="PR00081">
    <property type="entry name" value="GDHRDH"/>
</dbReference>
<proteinExistence type="inferred from homology"/>
<dbReference type="GO" id="GO:0048038">
    <property type="term" value="F:quinone binding"/>
    <property type="evidence" value="ECO:0007669"/>
    <property type="project" value="TreeGrafter"/>
</dbReference>
<name>A0A1M5XKQ1_9FIRM</name>
<keyword evidence="4" id="KW-1185">Reference proteome</keyword>
<dbReference type="GO" id="GO:0006633">
    <property type="term" value="P:fatty acid biosynthetic process"/>
    <property type="evidence" value="ECO:0007669"/>
    <property type="project" value="TreeGrafter"/>
</dbReference>
<dbReference type="NCBIfam" id="NF005559">
    <property type="entry name" value="PRK07231.1"/>
    <property type="match status" value="1"/>
</dbReference>
<dbReference type="InterPro" id="IPR036291">
    <property type="entry name" value="NAD(P)-bd_dom_sf"/>
</dbReference>
<gene>
    <name evidence="3" type="ORF">SAMN02745823_01862</name>
</gene>
<dbReference type="GO" id="GO:0008206">
    <property type="term" value="P:bile acid metabolic process"/>
    <property type="evidence" value="ECO:0007669"/>
    <property type="project" value="UniProtKB-ARBA"/>
</dbReference>
<dbReference type="GO" id="GO:0016616">
    <property type="term" value="F:oxidoreductase activity, acting on the CH-OH group of donors, NAD or NADP as acceptor"/>
    <property type="evidence" value="ECO:0007669"/>
    <property type="project" value="TreeGrafter"/>
</dbReference>
<dbReference type="CDD" id="cd05233">
    <property type="entry name" value="SDR_c"/>
    <property type="match status" value="1"/>
</dbReference>
<protein>
    <submittedName>
        <fullName evidence="3">NAD(P)-dependent dehydrogenase, short-chain alcohol dehydrogenase family</fullName>
    </submittedName>
</protein>
<evidence type="ECO:0000256" key="1">
    <source>
        <dbReference type="ARBA" id="ARBA00006484"/>
    </source>
</evidence>
<evidence type="ECO:0000256" key="2">
    <source>
        <dbReference type="ARBA" id="ARBA00023002"/>
    </source>
</evidence>
<reference evidence="3 4" key="1">
    <citation type="submission" date="2016-11" db="EMBL/GenBank/DDBJ databases">
        <authorList>
            <person name="Jaros S."/>
            <person name="Januszkiewicz K."/>
            <person name="Wedrychowicz H."/>
        </authorList>
    </citation>
    <scope>NUCLEOTIDE SEQUENCE [LARGE SCALE GENOMIC DNA]</scope>
    <source>
        <strain evidence="3 4">DSM 10068</strain>
    </source>
</reference>
<comment type="similarity">
    <text evidence="1">Belongs to the short-chain dehydrogenases/reductases (SDR) family.</text>
</comment>
<keyword evidence="2" id="KW-0560">Oxidoreductase</keyword>
<dbReference type="PRINTS" id="PR00080">
    <property type="entry name" value="SDRFAMILY"/>
</dbReference>
<evidence type="ECO:0000313" key="3">
    <source>
        <dbReference type="EMBL" id="SHH99823.1"/>
    </source>
</evidence>
<dbReference type="InterPro" id="IPR002347">
    <property type="entry name" value="SDR_fam"/>
</dbReference>
<dbReference type="Gene3D" id="3.40.50.720">
    <property type="entry name" value="NAD(P)-binding Rossmann-like Domain"/>
    <property type="match status" value="1"/>
</dbReference>
<dbReference type="OrthoDB" id="9803333at2"/>
<dbReference type="FunFam" id="3.40.50.720:FF:000084">
    <property type="entry name" value="Short-chain dehydrogenase reductase"/>
    <property type="match status" value="1"/>
</dbReference>
<dbReference type="SUPFAM" id="SSF51735">
    <property type="entry name" value="NAD(P)-binding Rossmann-fold domains"/>
    <property type="match status" value="1"/>
</dbReference>
<evidence type="ECO:0000313" key="4">
    <source>
        <dbReference type="Proteomes" id="UP000183995"/>
    </source>
</evidence>
<organism evidence="3 4">
    <name type="scientific">Sporobacter termitidis DSM 10068</name>
    <dbReference type="NCBI Taxonomy" id="1123282"/>
    <lineage>
        <taxon>Bacteria</taxon>
        <taxon>Bacillati</taxon>
        <taxon>Bacillota</taxon>
        <taxon>Clostridia</taxon>
        <taxon>Eubacteriales</taxon>
        <taxon>Oscillospiraceae</taxon>
        <taxon>Sporobacter</taxon>
    </lineage>
</organism>
<dbReference type="PANTHER" id="PTHR42760:SF122">
    <property type="entry name" value="NAD(P)-BINDING PROTEIN"/>
    <property type="match status" value="1"/>
</dbReference>
<dbReference type="AlphaFoldDB" id="A0A1M5XKQ1"/>
<dbReference type="RefSeq" id="WP_073078030.1">
    <property type="nucleotide sequence ID" value="NZ_FQXV01000005.1"/>
</dbReference>
<dbReference type="PANTHER" id="PTHR42760">
    <property type="entry name" value="SHORT-CHAIN DEHYDROGENASES/REDUCTASES FAMILY MEMBER"/>
    <property type="match status" value="1"/>
</dbReference>
<sequence length="276" mass="28085">MDGRLKGKVALITGGGTGLGASFAKRFVAEGAKVVITGRRKELLEKVAGGLPADSVLVFQGDVSEFEQAKAMVDATIKFGGKIDILVNNAGIDPAGTVVEIPVEQWKKIIDINLTGPFLMMKAAIPAMIDNGGGSIVNIASLAGLRCIPAMPGYTASKSGLIGLSQATALDYGAQNVRVNVVCPGPIRTEMLEHSMGDLAKAIGTDTTGALNTLTKFLPLKRPAGPDEVAGAVVFLASDDASFVTGTTIVVDGGACVVDPCGAAVSSSGQNWGGGK</sequence>
<dbReference type="PROSITE" id="PS00061">
    <property type="entry name" value="ADH_SHORT"/>
    <property type="match status" value="1"/>
</dbReference>